<dbReference type="InterPro" id="IPR004302">
    <property type="entry name" value="Cellulose/chitin-bd_N"/>
</dbReference>
<dbReference type="CDD" id="cd21177">
    <property type="entry name" value="LPMO_AA10"/>
    <property type="match status" value="1"/>
</dbReference>
<feature type="signal peptide" evidence="2">
    <location>
        <begin position="1"/>
        <end position="31"/>
    </location>
</feature>
<dbReference type="EMBL" id="JACHDO010000001">
    <property type="protein sequence ID" value="MBB5493814.1"/>
    <property type="molecule type" value="Genomic_DNA"/>
</dbReference>
<organism evidence="4 5">
    <name type="scientific">Nocardiopsis metallicus</name>
    <dbReference type="NCBI Taxonomy" id="179819"/>
    <lineage>
        <taxon>Bacteria</taxon>
        <taxon>Bacillati</taxon>
        <taxon>Actinomycetota</taxon>
        <taxon>Actinomycetes</taxon>
        <taxon>Streptosporangiales</taxon>
        <taxon>Nocardiopsidaceae</taxon>
        <taxon>Nocardiopsis</taxon>
    </lineage>
</organism>
<accession>A0A840WCE5</accession>
<evidence type="ECO:0000256" key="1">
    <source>
        <dbReference type="ARBA" id="ARBA00022729"/>
    </source>
</evidence>
<dbReference type="RefSeq" id="WP_184366932.1">
    <property type="nucleotide sequence ID" value="NZ_BAAAKM010000082.1"/>
</dbReference>
<comment type="caution">
    <text evidence="4">The sequence shown here is derived from an EMBL/GenBank/DDBJ whole genome shotgun (WGS) entry which is preliminary data.</text>
</comment>
<feature type="domain" description="Chitin-binding type-4" evidence="3">
    <location>
        <begin position="32"/>
        <end position="169"/>
    </location>
</feature>
<feature type="chain" id="PRO_5032595660" evidence="2">
    <location>
        <begin position="32"/>
        <end position="174"/>
    </location>
</feature>
<sequence length="174" mass="18241">MSISSKFRSTAAVGAATALAFTLMPAGTANAHGYIDTPASRQAQCAAGVVACGPIQWEPQSVEGPKGLMSCSGGNAAFSELDDDGYGWDVTPVGTTATFDWTITAAHSTATWEYFIDGNLIESFDDGGARPPWNFSHDVDLSGYSGEQTVLARWNVADTPMAFYVCVDVNVGAL</sequence>
<evidence type="ECO:0000259" key="3">
    <source>
        <dbReference type="Pfam" id="PF03067"/>
    </source>
</evidence>
<name>A0A840WCE5_9ACTN</name>
<gene>
    <name evidence="4" type="ORF">HNR07_004951</name>
</gene>
<dbReference type="Gene3D" id="2.70.50.50">
    <property type="entry name" value="chitin-binding protein cbp21"/>
    <property type="match status" value="1"/>
</dbReference>
<dbReference type="PANTHER" id="PTHR34823">
    <property type="entry name" value="GLCNAC-BINDING PROTEIN A"/>
    <property type="match status" value="1"/>
</dbReference>
<protein>
    <submittedName>
        <fullName evidence="4">Chitin-binding protein</fullName>
    </submittedName>
</protein>
<proteinExistence type="predicted"/>
<dbReference type="InterPro" id="IPR014756">
    <property type="entry name" value="Ig_E-set"/>
</dbReference>
<dbReference type="Proteomes" id="UP000579647">
    <property type="component" value="Unassembled WGS sequence"/>
</dbReference>
<dbReference type="PANTHER" id="PTHR34823:SF1">
    <property type="entry name" value="CHITIN-BINDING TYPE-4 DOMAIN-CONTAINING PROTEIN"/>
    <property type="match status" value="1"/>
</dbReference>
<reference evidence="4 5" key="1">
    <citation type="submission" date="2020-08" db="EMBL/GenBank/DDBJ databases">
        <title>Sequencing the genomes of 1000 actinobacteria strains.</title>
        <authorList>
            <person name="Klenk H.-P."/>
        </authorList>
    </citation>
    <scope>NUCLEOTIDE SEQUENCE [LARGE SCALE GENOMIC DNA]</scope>
    <source>
        <strain evidence="4 5">DSM 44598</strain>
    </source>
</reference>
<dbReference type="AlphaFoldDB" id="A0A840WCE5"/>
<evidence type="ECO:0000313" key="5">
    <source>
        <dbReference type="Proteomes" id="UP000579647"/>
    </source>
</evidence>
<keyword evidence="1 2" id="KW-0732">Signal</keyword>
<dbReference type="SUPFAM" id="SSF81296">
    <property type="entry name" value="E set domains"/>
    <property type="match status" value="1"/>
</dbReference>
<dbReference type="Pfam" id="PF03067">
    <property type="entry name" value="LPMO_10"/>
    <property type="match status" value="1"/>
</dbReference>
<dbReference type="InterPro" id="IPR051024">
    <property type="entry name" value="GlcNAc_Chitin_IntDeg"/>
</dbReference>
<evidence type="ECO:0000256" key="2">
    <source>
        <dbReference type="SAM" id="SignalP"/>
    </source>
</evidence>
<evidence type="ECO:0000313" key="4">
    <source>
        <dbReference type="EMBL" id="MBB5493814.1"/>
    </source>
</evidence>
<keyword evidence="5" id="KW-1185">Reference proteome</keyword>